<gene>
    <name evidence="2" type="ORF">NYPRO_LOCUS22210</name>
</gene>
<accession>A0A811ZL62</accession>
<feature type="compositionally biased region" description="Basic and acidic residues" evidence="1">
    <location>
        <begin position="168"/>
        <end position="181"/>
    </location>
</feature>
<feature type="compositionally biased region" description="Pro residues" evidence="1">
    <location>
        <begin position="23"/>
        <end position="40"/>
    </location>
</feature>
<comment type="caution">
    <text evidence="2">The sequence shown here is derived from an EMBL/GenBank/DDBJ whole genome shotgun (WGS) entry which is preliminary data.</text>
</comment>
<name>A0A811ZL62_NYCPR</name>
<evidence type="ECO:0000313" key="2">
    <source>
        <dbReference type="EMBL" id="CAD7689416.1"/>
    </source>
</evidence>
<feature type="compositionally biased region" description="Basic and acidic residues" evidence="1">
    <location>
        <begin position="144"/>
        <end position="154"/>
    </location>
</feature>
<keyword evidence="3" id="KW-1185">Reference proteome</keyword>
<feature type="region of interest" description="Disordered" evidence="1">
    <location>
        <begin position="1"/>
        <end position="206"/>
    </location>
</feature>
<evidence type="ECO:0000256" key="1">
    <source>
        <dbReference type="SAM" id="MobiDB-lite"/>
    </source>
</evidence>
<dbReference type="EMBL" id="CAJHUB010000769">
    <property type="protein sequence ID" value="CAD7689416.1"/>
    <property type="molecule type" value="Genomic_DNA"/>
</dbReference>
<feature type="compositionally biased region" description="Low complexity" evidence="1">
    <location>
        <begin position="185"/>
        <end position="197"/>
    </location>
</feature>
<feature type="compositionally biased region" description="Low complexity" evidence="1">
    <location>
        <begin position="155"/>
        <end position="164"/>
    </location>
</feature>
<feature type="compositionally biased region" description="Pro residues" evidence="1">
    <location>
        <begin position="104"/>
        <end position="115"/>
    </location>
</feature>
<proteinExistence type="predicted"/>
<protein>
    <submittedName>
        <fullName evidence="2">(raccoon dog) hypothetical protein</fullName>
    </submittedName>
</protein>
<sequence>MQAATVRSTMVSGSCGSVEVLPAPAPLPLPRFPGPYPPHPGRTGDSSAHLSLLRAGGGLGRSSEPRGGPGPARRAARRPTAPRAAPPWPPRPSELGDLRGRPTTPHPARPAPPRPATRASPRDETHRKTKAGSRNSKSTIPKEVVAHAAKEGPKAKAAAPPNGGRFKTLPEHLARKTEAPRGPRRASMPTKSSSSKLASRKAETES</sequence>
<feature type="compositionally biased region" description="Polar residues" evidence="1">
    <location>
        <begin position="1"/>
        <end position="15"/>
    </location>
</feature>
<dbReference type="AlphaFoldDB" id="A0A811ZL62"/>
<reference evidence="2" key="1">
    <citation type="submission" date="2020-12" db="EMBL/GenBank/DDBJ databases">
        <authorList>
            <consortium name="Molecular Ecology Group"/>
        </authorList>
    </citation>
    <scope>NUCLEOTIDE SEQUENCE</scope>
    <source>
        <strain evidence="2">TBG_1078</strain>
    </source>
</reference>
<evidence type="ECO:0000313" key="3">
    <source>
        <dbReference type="Proteomes" id="UP000645828"/>
    </source>
</evidence>
<organism evidence="2 3">
    <name type="scientific">Nyctereutes procyonoides</name>
    <name type="common">Raccoon dog</name>
    <name type="synonym">Canis procyonoides</name>
    <dbReference type="NCBI Taxonomy" id="34880"/>
    <lineage>
        <taxon>Eukaryota</taxon>
        <taxon>Metazoa</taxon>
        <taxon>Chordata</taxon>
        <taxon>Craniata</taxon>
        <taxon>Vertebrata</taxon>
        <taxon>Euteleostomi</taxon>
        <taxon>Mammalia</taxon>
        <taxon>Eutheria</taxon>
        <taxon>Laurasiatheria</taxon>
        <taxon>Carnivora</taxon>
        <taxon>Caniformia</taxon>
        <taxon>Canidae</taxon>
        <taxon>Nyctereutes</taxon>
    </lineage>
</organism>
<dbReference type="Proteomes" id="UP000645828">
    <property type="component" value="Unassembled WGS sequence"/>
</dbReference>